<keyword evidence="4" id="KW-1185">Reference proteome</keyword>
<accession>A0A8H7DSJ3</accession>
<dbReference type="GO" id="GO:0005829">
    <property type="term" value="C:cytosol"/>
    <property type="evidence" value="ECO:0007669"/>
    <property type="project" value="TreeGrafter"/>
</dbReference>
<dbReference type="SMART" id="SM01017">
    <property type="entry name" value="Arrestin_C"/>
    <property type="match status" value="1"/>
</dbReference>
<dbReference type="InterPro" id="IPR011021">
    <property type="entry name" value="Arrestin-like_N"/>
</dbReference>
<dbReference type="InterPro" id="IPR014756">
    <property type="entry name" value="Ig_E-set"/>
</dbReference>
<name>A0A8H7DSJ3_PLEOS</name>
<dbReference type="VEuPathDB" id="FungiDB:PC9H_007218"/>
<feature type="compositionally biased region" description="Low complexity" evidence="1">
    <location>
        <begin position="634"/>
        <end position="646"/>
    </location>
</feature>
<feature type="compositionally biased region" description="Low complexity" evidence="1">
    <location>
        <begin position="329"/>
        <end position="347"/>
    </location>
</feature>
<evidence type="ECO:0000313" key="4">
    <source>
        <dbReference type="Proteomes" id="UP000623687"/>
    </source>
</evidence>
<dbReference type="GO" id="GO:0005886">
    <property type="term" value="C:plasma membrane"/>
    <property type="evidence" value="ECO:0007669"/>
    <property type="project" value="TreeGrafter"/>
</dbReference>
<protein>
    <recommendedName>
        <fullName evidence="2">Arrestin C-terminal-like domain-containing protein</fullName>
    </recommendedName>
</protein>
<feature type="compositionally biased region" description="Polar residues" evidence="1">
    <location>
        <begin position="782"/>
        <end position="794"/>
    </location>
</feature>
<dbReference type="InterPro" id="IPR011022">
    <property type="entry name" value="Arrestin_C-like"/>
</dbReference>
<dbReference type="Proteomes" id="UP000623687">
    <property type="component" value="Unassembled WGS sequence"/>
</dbReference>
<dbReference type="PANTHER" id="PTHR11188:SF17">
    <property type="entry name" value="FI21816P1"/>
    <property type="match status" value="1"/>
</dbReference>
<feature type="compositionally biased region" description="Polar residues" evidence="1">
    <location>
        <begin position="405"/>
        <end position="415"/>
    </location>
</feature>
<feature type="region of interest" description="Disordered" evidence="1">
    <location>
        <begin position="831"/>
        <end position="863"/>
    </location>
</feature>
<feature type="region of interest" description="Disordered" evidence="1">
    <location>
        <begin position="321"/>
        <end position="415"/>
    </location>
</feature>
<dbReference type="GO" id="GO:0031625">
    <property type="term" value="F:ubiquitin protein ligase binding"/>
    <property type="evidence" value="ECO:0007669"/>
    <property type="project" value="TreeGrafter"/>
</dbReference>
<feature type="region of interest" description="Disordered" evidence="1">
    <location>
        <begin position="768"/>
        <end position="797"/>
    </location>
</feature>
<evidence type="ECO:0000313" key="3">
    <source>
        <dbReference type="EMBL" id="KAF7428000.1"/>
    </source>
</evidence>
<feature type="compositionally biased region" description="Low complexity" evidence="1">
    <location>
        <begin position="670"/>
        <end position="683"/>
    </location>
</feature>
<feature type="compositionally biased region" description="Low complexity" evidence="1">
    <location>
        <begin position="38"/>
        <end position="49"/>
    </location>
</feature>
<proteinExistence type="predicted"/>
<dbReference type="InterPro" id="IPR050357">
    <property type="entry name" value="Arrestin_domain-protein"/>
</dbReference>
<dbReference type="OrthoDB" id="2333384at2759"/>
<dbReference type="AlphaFoldDB" id="A0A8H7DSJ3"/>
<feature type="region of interest" description="Disordered" evidence="1">
    <location>
        <begin position="625"/>
        <end position="706"/>
    </location>
</feature>
<comment type="caution">
    <text evidence="3">The sequence shown here is derived from an EMBL/GenBank/DDBJ whole genome shotgun (WGS) entry which is preliminary data.</text>
</comment>
<dbReference type="PANTHER" id="PTHR11188">
    <property type="entry name" value="ARRESTIN DOMAIN CONTAINING PROTEIN"/>
    <property type="match status" value="1"/>
</dbReference>
<feature type="domain" description="Arrestin C-terminal-like" evidence="2">
    <location>
        <begin position="241"/>
        <end position="484"/>
    </location>
</feature>
<gene>
    <name evidence="3" type="ORF">PC9H_007218</name>
</gene>
<organism evidence="3 4">
    <name type="scientific">Pleurotus ostreatus</name>
    <name type="common">Oyster mushroom</name>
    <name type="synonym">White-rot fungus</name>
    <dbReference type="NCBI Taxonomy" id="5322"/>
    <lineage>
        <taxon>Eukaryota</taxon>
        <taxon>Fungi</taxon>
        <taxon>Dikarya</taxon>
        <taxon>Basidiomycota</taxon>
        <taxon>Agaricomycotina</taxon>
        <taxon>Agaricomycetes</taxon>
        <taxon>Agaricomycetidae</taxon>
        <taxon>Agaricales</taxon>
        <taxon>Pleurotineae</taxon>
        <taxon>Pleurotaceae</taxon>
        <taxon>Pleurotus</taxon>
    </lineage>
</organism>
<dbReference type="RefSeq" id="XP_036630372.1">
    <property type="nucleotide sequence ID" value="XM_036776752.1"/>
</dbReference>
<feature type="compositionally biased region" description="Polar residues" evidence="1">
    <location>
        <begin position="354"/>
        <end position="372"/>
    </location>
</feature>
<dbReference type="Pfam" id="PF00339">
    <property type="entry name" value="Arrestin_N"/>
    <property type="match status" value="1"/>
</dbReference>
<dbReference type="EMBL" id="JACETU010000005">
    <property type="protein sequence ID" value="KAF7428000.1"/>
    <property type="molecule type" value="Genomic_DNA"/>
</dbReference>
<sequence length="863" mass="93088">MAFILARPPSPGTREIDPEEWALSSAFHAVPFHSSSTSAASTSQLSQHLQDPLPQTPHESHTSNNMTKEKERQRVDIILDSDCLYLKGTGVDVEPALLSGHVILYLVESTPIKEITLQFRGKARLPVPPGESISLNNSPHNYILCNHEWSFLEGEKKHSHRLKAGRHVFPFQLQIGGSLPSSISTNAGGGANIVYKLRAHVVRPGFTFSHNLQTVVPVSVIRAFTAEALEYQQTLEIENTWPEKLMYSIMLPHKAWAAGDRIAAVVKFSPLAKGVRILSITSTIHETTKLYGRSGHQETIHPVCSIIHEMVGGVAVEVTREQMRRRSRSSTSPGASSPFYPSTPSSSGIRTPPTRDQQVASSANSFSMTPISSRDGLAMSVHSSGQPSSSSSSTRSSPHASTSSTLPGDTASTFQYDSEENNTMQEITTVLYIPISASTVTPTHPLDPIIVSHRLRWSILIHNLDGHTSELRCSLPIHVLDPRLLAEARQNTAATRRLLLGHNSAFGSDPDGVDPAMMLENEEDTELPSYYSHVRDRVANMFLPETATMRVTNPWVLHGVSPVVSGAPHTNGTYTATILSGTESPLDAPHHTVSALSQLPPAPVVGESTPLDWVNSELLLSLSGVAPQGASTTPPNVNPSNNSEPNITRNGYPFPDTRTRGGAVVDGSIPTSRISTRPNTRPSTRPPSPERQLNGHGNHPLPAPANETYVHAGAASRQLNTLTSISMKPLTSLTHHSWLPSRSSSHTNLASLTPLTEVSTHSYLPFRQQTSSHSSLPSMGSPNNAPGHTHSPVTSIPLPDAEIGSALLHRAFTEVPDYSVASRGFLGGVPPLSSMQGLPSYEEASHRSSPTMGTQRDLVGTAT</sequence>
<dbReference type="SUPFAM" id="SSF81296">
    <property type="entry name" value="E set domains"/>
    <property type="match status" value="1"/>
</dbReference>
<dbReference type="GO" id="GO:0030674">
    <property type="term" value="F:protein-macromolecule adaptor activity"/>
    <property type="evidence" value="ECO:0007669"/>
    <property type="project" value="TreeGrafter"/>
</dbReference>
<dbReference type="GO" id="GO:0070086">
    <property type="term" value="P:ubiquitin-dependent endocytosis"/>
    <property type="evidence" value="ECO:0007669"/>
    <property type="project" value="TreeGrafter"/>
</dbReference>
<reference evidence="3" key="1">
    <citation type="submission" date="2019-07" db="EMBL/GenBank/DDBJ databases">
        <authorList>
            <person name="Palmer J.M."/>
        </authorList>
    </citation>
    <scope>NUCLEOTIDE SEQUENCE</scope>
    <source>
        <strain evidence="3">PC9</strain>
    </source>
</reference>
<dbReference type="InterPro" id="IPR014752">
    <property type="entry name" value="Arrestin-like_C"/>
</dbReference>
<evidence type="ECO:0000259" key="2">
    <source>
        <dbReference type="SMART" id="SM01017"/>
    </source>
</evidence>
<feature type="region of interest" description="Disordered" evidence="1">
    <location>
        <begin position="38"/>
        <end position="72"/>
    </location>
</feature>
<dbReference type="Gene3D" id="2.60.40.640">
    <property type="match status" value="1"/>
</dbReference>
<feature type="compositionally biased region" description="Low complexity" evidence="1">
    <location>
        <begin position="771"/>
        <end position="781"/>
    </location>
</feature>
<feature type="compositionally biased region" description="Low complexity" evidence="1">
    <location>
        <begin position="380"/>
        <end position="404"/>
    </location>
</feature>
<dbReference type="GeneID" id="59377036"/>
<evidence type="ECO:0000256" key="1">
    <source>
        <dbReference type="SAM" id="MobiDB-lite"/>
    </source>
</evidence>